<comment type="caution">
    <text evidence="2">The sequence shown here is derived from an EMBL/GenBank/DDBJ whole genome shotgun (WGS) entry which is preliminary data.</text>
</comment>
<reference evidence="2 3" key="1">
    <citation type="submission" date="2021-01" db="EMBL/GenBank/DDBJ databases">
        <title>Whole genome shotgun sequence of Plantactinospora endophytica NBRC 110450.</title>
        <authorList>
            <person name="Komaki H."/>
            <person name="Tamura T."/>
        </authorList>
    </citation>
    <scope>NUCLEOTIDE SEQUENCE [LARGE SCALE GENOMIC DNA]</scope>
    <source>
        <strain evidence="2 3">NBRC 110450</strain>
    </source>
</reference>
<sequence>MTATAGPAPDPLPRQQAETRELPGQQAETRELPGIGTLELEHGPQGIRMWSRQPPPTSALLDTPVPLHVMLDGDDDLDQVDLALVAEVIGDVDRHLAAALRLVHRKLFDEPDFFGVTEAEVAPYREFRVESFPLEEPQFNFYPNAPEGSWQVHFLAGRFPVCDPFGLVVVVERRQPVDVEDISDAEILG</sequence>
<evidence type="ECO:0000313" key="2">
    <source>
        <dbReference type="EMBL" id="GIG91391.1"/>
    </source>
</evidence>
<dbReference type="RefSeq" id="WP_203869777.1">
    <property type="nucleotide sequence ID" value="NZ_BONW01000037.1"/>
</dbReference>
<feature type="region of interest" description="Disordered" evidence="1">
    <location>
        <begin position="1"/>
        <end position="36"/>
    </location>
</feature>
<dbReference type="EMBL" id="BONW01000037">
    <property type="protein sequence ID" value="GIG91391.1"/>
    <property type="molecule type" value="Genomic_DNA"/>
</dbReference>
<name>A0ABQ4E9I1_9ACTN</name>
<evidence type="ECO:0000313" key="3">
    <source>
        <dbReference type="Proteomes" id="UP000646749"/>
    </source>
</evidence>
<protein>
    <submittedName>
        <fullName evidence="2">Uncharacterized protein</fullName>
    </submittedName>
</protein>
<evidence type="ECO:0000256" key="1">
    <source>
        <dbReference type="SAM" id="MobiDB-lite"/>
    </source>
</evidence>
<proteinExistence type="predicted"/>
<dbReference type="Proteomes" id="UP000646749">
    <property type="component" value="Unassembled WGS sequence"/>
</dbReference>
<gene>
    <name evidence="2" type="ORF">Pen02_63270</name>
</gene>
<keyword evidence="3" id="KW-1185">Reference proteome</keyword>
<accession>A0ABQ4E9I1</accession>
<organism evidence="2 3">
    <name type="scientific">Plantactinospora endophytica</name>
    <dbReference type="NCBI Taxonomy" id="673535"/>
    <lineage>
        <taxon>Bacteria</taxon>
        <taxon>Bacillati</taxon>
        <taxon>Actinomycetota</taxon>
        <taxon>Actinomycetes</taxon>
        <taxon>Micromonosporales</taxon>
        <taxon>Micromonosporaceae</taxon>
        <taxon>Plantactinospora</taxon>
    </lineage>
</organism>